<evidence type="ECO:0000313" key="3">
    <source>
        <dbReference type="Proteomes" id="UP000248614"/>
    </source>
</evidence>
<gene>
    <name evidence="2" type="ORF">DI632_05165</name>
</gene>
<name>A0A2W4ZA71_9SPHN</name>
<dbReference type="EMBL" id="QFNF01000008">
    <property type="protein sequence ID" value="PZO79210.1"/>
    <property type="molecule type" value="Genomic_DNA"/>
</dbReference>
<comment type="caution">
    <text evidence="2">The sequence shown here is derived from an EMBL/GenBank/DDBJ whole genome shotgun (WGS) entry which is preliminary data.</text>
</comment>
<keyword evidence="1" id="KW-0472">Membrane</keyword>
<reference evidence="2 3" key="1">
    <citation type="submission" date="2017-08" db="EMBL/GenBank/DDBJ databases">
        <title>Infants hospitalized years apart are colonized by the same room-sourced microbial strains.</title>
        <authorList>
            <person name="Brooks B."/>
            <person name="Olm M.R."/>
            <person name="Firek B.A."/>
            <person name="Baker R."/>
            <person name="Thomas B.C."/>
            <person name="Morowitz M.J."/>
            <person name="Banfield J.F."/>
        </authorList>
    </citation>
    <scope>NUCLEOTIDE SEQUENCE [LARGE SCALE GENOMIC DNA]</scope>
    <source>
        <strain evidence="2">S2_018_000_R3_110</strain>
    </source>
</reference>
<accession>A0A2W4ZA71</accession>
<evidence type="ECO:0000256" key="1">
    <source>
        <dbReference type="SAM" id="Phobius"/>
    </source>
</evidence>
<feature type="transmembrane region" description="Helical" evidence="1">
    <location>
        <begin position="94"/>
        <end position="118"/>
    </location>
</feature>
<proteinExistence type="predicted"/>
<keyword evidence="1" id="KW-0812">Transmembrane</keyword>
<dbReference type="Proteomes" id="UP000248614">
    <property type="component" value="Unassembled WGS sequence"/>
</dbReference>
<sequence length="141" mass="15437">MGMTLHFIAYTGCALFLLTHTGNILCRAIFDLTGLRDAVATAPPVEHTAGRWIGTLERLILAIGILSGSWEVFAFVIALKTVARIKEMDQRVFAEYFLVGSLFSLLWTIAVVGAWQAYDHQLGADTRKLAVNWLGVASAPD</sequence>
<evidence type="ECO:0000313" key="2">
    <source>
        <dbReference type="EMBL" id="PZO79210.1"/>
    </source>
</evidence>
<feature type="transmembrane region" description="Helical" evidence="1">
    <location>
        <begin position="59"/>
        <end position="82"/>
    </location>
</feature>
<organism evidence="2 3">
    <name type="scientific">Sphingomonas hengshuiensis</name>
    <dbReference type="NCBI Taxonomy" id="1609977"/>
    <lineage>
        <taxon>Bacteria</taxon>
        <taxon>Pseudomonadati</taxon>
        <taxon>Pseudomonadota</taxon>
        <taxon>Alphaproteobacteria</taxon>
        <taxon>Sphingomonadales</taxon>
        <taxon>Sphingomonadaceae</taxon>
        <taxon>Sphingomonas</taxon>
    </lineage>
</organism>
<keyword evidence="1" id="KW-1133">Transmembrane helix</keyword>
<dbReference type="AlphaFoldDB" id="A0A2W4ZA71"/>
<protein>
    <submittedName>
        <fullName evidence="2">Uncharacterized protein</fullName>
    </submittedName>
</protein>